<dbReference type="AlphaFoldDB" id="A0AAU9WYH4"/>
<comment type="caution">
    <text evidence="1">The sequence shown here is derived from an EMBL/GenBank/DDBJ whole genome shotgun (WGS) entry which is preliminary data.</text>
</comment>
<keyword evidence="2" id="KW-1185">Reference proteome</keyword>
<accession>A0AAU9WYH4</accession>
<protein>
    <submittedName>
        <fullName evidence="1">Uncharacterized protein</fullName>
    </submittedName>
</protein>
<evidence type="ECO:0000313" key="2">
    <source>
        <dbReference type="Proteomes" id="UP001159428"/>
    </source>
</evidence>
<name>A0AAU9WYH4_9CNID</name>
<dbReference type="Proteomes" id="UP001159428">
    <property type="component" value="Unassembled WGS sequence"/>
</dbReference>
<reference evidence="1 2" key="1">
    <citation type="submission" date="2022-05" db="EMBL/GenBank/DDBJ databases">
        <authorList>
            <consortium name="Genoscope - CEA"/>
            <person name="William W."/>
        </authorList>
    </citation>
    <scope>NUCLEOTIDE SEQUENCE [LARGE SCALE GENOMIC DNA]</scope>
</reference>
<sequence>MDAISLNYWLTKFVMEVAKDSGEMCGLKRHLGDKYGDEALNPLDAAKKGTGN</sequence>
<evidence type="ECO:0000313" key="1">
    <source>
        <dbReference type="EMBL" id="CAH3130145.1"/>
    </source>
</evidence>
<proteinExistence type="predicted"/>
<organism evidence="1 2">
    <name type="scientific">Pocillopora meandrina</name>
    <dbReference type="NCBI Taxonomy" id="46732"/>
    <lineage>
        <taxon>Eukaryota</taxon>
        <taxon>Metazoa</taxon>
        <taxon>Cnidaria</taxon>
        <taxon>Anthozoa</taxon>
        <taxon>Hexacorallia</taxon>
        <taxon>Scleractinia</taxon>
        <taxon>Astrocoeniina</taxon>
        <taxon>Pocilloporidae</taxon>
        <taxon>Pocillopora</taxon>
    </lineage>
</organism>
<dbReference type="EMBL" id="CALNXJ010000024">
    <property type="protein sequence ID" value="CAH3130145.1"/>
    <property type="molecule type" value="Genomic_DNA"/>
</dbReference>
<gene>
    <name evidence="1" type="ORF">PMEA_00013835</name>
</gene>